<gene>
    <name evidence="1" type="ORF">LCL61_36415</name>
</gene>
<accession>A0ACD5BP93</accession>
<sequence>MTATAPPRPHTPQPRPSAPPPVWTSSVLAPVAAGLATLFASTSLTGVVSGWAWFGYLLVAVVLIASTGLALRSLRAPTIVVGLAQLLVLLLLITGAFTTSGILKIFPGPDAFGELRGVLAAAAEQIRVGLPPIEGTPPILCLITIAIGLVAVLVDTLAVAAAAPAATGLVLLCVYAVPAALAEDMLPWWTFLLGAAAFAALLAVDGNHRHRRWRNRDAPGLGNSASTLSAPVGVVAAAIAMGLVIGTAVTGVGTVGSLPGGTGSGRGGAGGFGVEPFTQLRGLLDQGENVELFKVYGMGADKRLLRAFTLDTYTPNKGWGLAQNGRAQQGVQANKGLPPAPGDDGSGPAREIRIEPTNWVDNWLPIYGAPRALNGLADNWLYDPVGGAVFTTTKQNAPAYTETASIENPTKDELRRDDARLAEVPQQFTQIDRVDPRVVAKAKQLTENESNNFDKAQALWSFFTAQNGFVYDTKTADATDSDALADFILNGKRGFCEQYASAMAVMLRSVGIPSRVAIGFSSGTPKGDYVSITSEDAHAWVEVYFQTKGWVSFDPTPLLDGRAVVPPYLQNDTGSSTANDTQEVPSAPASSAPATGTPRDPGADLGADGGTGQQEEEPLWPAILAGILGGLAAALTVVTIVRSQLRYRALLRSSPARSPAPDAPAPVREDGGFLDDQNVTNWLPLIVIGLWVAAFAFLAAWVSWWFALALVIVLGGLGTPTAIREIKRRLRLQKIASRSPAAADAAWRELRDECADRGLPLSDGDTVRVAGRKVVEKHRLDEEGRTGLRTVIGVVERSWYSDQPADDPTLGPAFDEVRRSLKRNAPMSWKGRLFPRSLRRGK</sequence>
<protein>
    <submittedName>
        <fullName evidence="1">DUF3488 and transglutaminase-like domain-containing protein</fullName>
    </submittedName>
</protein>
<evidence type="ECO:0000313" key="1">
    <source>
        <dbReference type="EMBL" id="WYW21047.1"/>
    </source>
</evidence>
<dbReference type="Proteomes" id="UP001456344">
    <property type="component" value="Chromosome"/>
</dbReference>
<name>A0ACD5BP93_9PSEU</name>
<proteinExistence type="predicted"/>
<keyword evidence="2" id="KW-1185">Reference proteome</keyword>
<evidence type="ECO:0000313" key="2">
    <source>
        <dbReference type="Proteomes" id="UP001456344"/>
    </source>
</evidence>
<organism evidence="1 2">
    <name type="scientific">Amycolatopsis coloradensis</name>
    <dbReference type="NCBI Taxonomy" id="76021"/>
    <lineage>
        <taxon>Bacteria</taxon>
        <taxon>Bacillati</taxon>
        <taxon>Actinomycetota</taxon>
        <taxon>Actinomycetes</taxon>
        <taxon>Pseudonocardiales</taxon>
        <taxon>Pseudonocardiaceae</taxon>
        <taxon>Amycolatopsis</taxon>
    </lineage>
</organism>
<dbReference type="EMBL" id="CP150484">
    <property type="protein sequence ID" value="WYW21047.1"/>
    <property type="molecule type" value="Genomic_DNA"/>
</dbReference>
<reference evidence="1" key="1">
    <citation type="submission" date="2023-10" db="EMBL/GenBank/DDBJ databases">
        <title>Whole genome sequencing of actinobacterial strain Amycolatopsis sp. (BCA-696) identifies the underlying plant growth-promoting genes.</title>
        <authorList>
            <person name="Gandham P."/>
            <person name="Vadla N."/>
            <person name="Saji A."/>
            <person name="Srinivas V."/>
            <person name="Ruperao P."/>
            <person name="Selvanayagam S."/>
            <person name="Saxena R.K."/>
            <person name="Rathore A."/>
            <person name="Gopalakrishnan S."/>
            <person name="Thakur V."/>
        </authorList>
    </citation>
    <scope>NUCLEOTIDE SEQUENCE</scope>
    <source>
        <strain evidence="1">BCA-696</strain>
    </source>
</reference>